<dbReference type="STRING" id="1563157.AQS70_14770"/>
<name>A0A0Q0XQU8_9PSED</name>
<proteinExistence type="predicted"/>
<evidence type="ECO:0000313" key="1">
    <source>
        <dbReference type="EMBL" id="KQB52345.1"/>
    </source>
</evidence>
<dbReference type="EMBL" id="LLWH01000200">
    <property type="protein sequence ID" value="KQB52345.1"/>
    <property type="molecule type" value="Genomic_DNA"/>
</dbReference>
<comment type="caution">
    <text evidence="1">The sequence shown here is derived from an EMBL/GenBank/DDBJ whole genome shotgun (WGS) entry which is preliminary data.</text>
</comment>
<evidence type="ECO:0000313" key="2">
    <source>
        <dbReference type="Proteomes" id="UP000050342"/>
    </source>
</evidence>
<protein>
    <submittedName>
        <fullName evidence="1">Uncharacterized protein</fullName>
    </submittedName>
</protein>
<accession>A0A0Q0XQU8</accession>
<dbReference type="AlphaFoldDB" id="A0A0Q0XQU8"/>
<gene>
    <name evidence="1" type="ORF">AQS70_14770</name>
</gene>
<dbReference type="Proteomes" id="UP000050342">
    <property type="component" value="Unassembled WGS sequence"/>
</dbReference>
<sequence>MSGVRLILTRHTARPVAAVAHRVVQQRPEHAKEDRFSYALFLDSSLDKQMCEGLYTYKPQHGLELVADFEQFLTSILDQTYQPHSVGLY</sequence>
<keyword evidence="2" id="KW-1185">Reference proteome</keyword>
<reference evidence="1 2" key="1">
    <citation type="submission" date="2015-10" db="EMBL/GenBank/DDBJ databases">
        <title>Pseudomonas helleri sp. nov. and Pseudomonas weihenstephanensis sp. nov., isolated from raw cows milk.</title>
        <authorList>
            <person name="Von Neubeck M."/>
            <person name="Huptas C."/>
            <person name="Wenning M."/>
            <person name="Scherer S."/>
        </authorList>
    </citation>
    <scope>NUCLEOTIDE SEQUENCE [LARGE SCALE GENOMIC DNA]</scope>
    <source>
        <strain evidence="1 2">BSTT44</strain>
    </source>
</reference>
<organism evidence="1 2">
    <name type="scientific">Pseudomonas endophytica</name>
    <dbReference type="NCBI Taxonomy" id="1563157"/>
    <lineage>
        <taxon>Bacteria</taxon>
        <taxon>Pseudomonadati</taxon>
        <taxon>Pseudomonadota</taxon>
        <taxon>Gammaproteobacteria</taxon>
        <taxon>Pseudomonadales</taxon>
        <taxon>Pseudomonadaceae</taxon>
        <taxon>Pseudomonas</taxon>
    </lineage>
</organism>